<keyword evidence="4" id="KW-0964">Secreted</keyword>
<reference evidence="11" key="1">
    <citation type="submission" date="2021-05" db="EMBL/GenBank/DDBJ databases">
        <authorList>
            <person name="Alioto T."/>
            <person name="Alioto T."/>
            <person name="Gomez Garrido J."/>
        </authorList>
    </citation>
    <scope>NUCLEOTIDE SEQUENCE</scope>
</reference>
<evidence type="ECO:0000259" key="10">
    <source>
        <dbReference type="Pfam" id="PF23782"/>
    </source>
</evidence>
<dbReference type="InterPro" id="IPR006761">
    <property type="entry name" value="Tsg"/>
</dbReference>
<evidence type="ECO:0000256" key="5">
    <source>
        <dbReference type="ARBA" id="ARBA00022729"/>
    </source>
</evidence>
<evidence type="ECO:0000256" key="2">
    <source>
        <dbReference type="ARBA" id="ARBA00010047"/>
    </source>
</evidence>
<evidence type="ECO:0000256" key="7">
    <source>
        <dbReference type="SAM" id="MobiDB-lite"/>
    </source>
</evidence>
<feature type="compositionally biased region" description="Acidic residues" evidence="7">
    <location>
        <begin position="228"/>
        <end position="238"/>
    </location>
</feature>
<evidence type="ECO:0000313" key="11">
    <source>
        <dbReference type="EMBL" id="CAG6752984.1"/>
    </source>
</evidence>
<evidence type="ECO:0000259" key="9">
    <source>
        <dbReference type="Pfam" id="PF04668"/>
    </source>
</evidence>
<feature type="compositionally biased region" description="Basic and acidic residues" evidence="7">
    <location>
        <begin position="259"/>
        <end position="274"/>
    </location>
</feature>
<evidence type="ECO:0000256" key="4">
    <source>
        <dbReference type="ARBA" id="ARBA00022525"/>
    </source>
</evidence>
<dbReference type="AlphaFoldDB" id="A0A8D9EHQ2"/>
<name>A0A8D9EHQ2_9HEMI</name>
<accession>A0A8D9EHQ2</accession>
<dbReference type="InterPro" id="IPR057726">
    <property type="entry name" value="Tsg_C"/>
</dbReference>
<dbReference type="InterPro" id="IPR057635">
    <property type="entry name" value="Tsg_N"/>
</dbReference>
<dbReference type="GO" id="GO:0005615">
    <property type="term" value="C:extracellular space"/>
    <property type="evidence" value="ECO:0007669"/>
    <property type="project" value="TreeGrafter"/>
</dbReference>
<feature type="compositionally biased region" description="Polar residues" evidence="7">
    <location>
        <begin position="244"/>
        <end position="258"/>
    </location>
</feature>
<feature type="signal peptide" evidence="8">
    <location>
        <begin position="1"/>
        <end position="25"/>
    </location>
</feature>
<proteinExistence type="inferred from homology"/>
<keyword evidence="6" id="KW-0325">Glycoprotein</keyword>
<feature type="chain" id="PRO_5034899628" evidence="8">
    <location>
        <begin position="26"/>
        <end position="299"/>
    </location>
</feature>
<feature type="domain" description="Tsg C-terminal" evidence="9">
    <location>
        <begin position="86"/>
        <end position="214"/>
    </location>
</feature>
<sequence>MFHLMATTLSSLVLATILVSYTTEACNEAVCASIVSKCMITQSCKCDMKNCTCCKDCLNCLSYLWTECCSCVDLCPKPNSTATSELSKQSHVEDLTDAIPTLFKVLTSESDTLHRFDTITFPVDFPLAQFKPQFEKEIKYKMQSSEQETTDPLTAVTLNCTVAYMSTCMSWSKCKTSCRSMGSTSVRWFHDGCCECIGDTCINYGINQSRCQNCTTVAISHLSPDQMDYGEDDDEDETPPAQAPVSSEVTAGTVGTSKKQSERKEKKGEEDKIGGGHTMAAFVMVKVSRNRGQKKNQLE</sequence>
<dbReference type="Pfam" id="PF23782">
    <property type="entry name" value="Tsg_N"/>
    <property type="match status" value="1"/>
</dbReference>
<dbReference type="PANTHER" id="PTHR12312:SF16">
    <property type="entry name" value="TWISTED GASTRULATION PROTEIN HOMOLOG 1-A-RELATED"/>
    <property type="match status" value="1"/>
</dbReference>
<evidence type="ECO:0000256" key="8">
    <source>
        <dbReference type="SAM" id="SignalP"/>
    </source>
</evidence>
<keyword evidence="5 8" id="KW-0732">Signal</keyword>
<dbReference type="PANTHER" id="PTHR12312">
    <property type="entry name" value="TWISTED GASTRULATION PROTEIN HOMOLOG 1-A-RELATED"/>
    <property type="match status" value="1"/>
</dbReference>
<protein>
    <submittedName>
        <fullName evidence="11">Protein twisted gastrulation</fullName>
    </submittedName>
</protein>
<dbReference type="EMBL" id="HBUF01534881">
    <property type="protein sequence ID" value="CAG6752984.1"/>
    <property type="molecule type" value="Transcribed_RNA"/>
</dbReference>
<evidence type="ECO:0000256" key="1">
    <source>
        <dbReference type="ARBA" id="ARBA00004613"/>
    </source>
</evidence>
<comment type="similarity">
    <text evidence="2">Belongs to the twisted gastrulation protein family.</text>
</comment>
<evidence type="ECO:0000256" key="6">
    <source>
        <dbReference type="ARBA" id="ARBA00023180"/>
    </source>
</evidence>
<comment type="subcellular location">
    <subcellularLocation>
        <location evidence="1">Secreted</location>
    </subcellularLocation>
</comment>
<organism evidence="11">
    <name type="scientific">Cacopsylla melanoneura</name>
    <dbReference type="NCBI Taxonomy" id="428564"/>
    <lineage>
        <taxon>Eukaryota</taxon>
        <taxon>Metazoa</taxon>
        <taxon>Ecdysozoa</taxon>
        <taxon>Arthropoda</taxon>
        <taxon>Hexapoda</taxon>
        <taxon>Insecta</taxon>
        <taxon>Pterygota</taxon>
        <taxon>Neoptera</taxon>
        <taxon>Paraneoptera</taxon>
        <taxon>Hemiptera</taxon>
        <taxon>Sternorrhyncha</taxon>
        <taxon>Psylloidea</taxon>
        <taxon>Psyllidae</taxon>
        <taxon>Psyllinae</taxon>
        <taxon>Cacopsylla</taxon>
    </lineage>
</organism>
<feature type="compositionally biased region" description="Basic residues" evidence="7">
    <location>
        <begin position="288"/>
        <end position="299"/>
    </location>
</feature>
<dbReference type="Pfam" id="PF04668">
    <property type="entry name" value="Tsg"/>
    <property type="match status" value="1"/>
</dbReference>
<keyword evidence="3" id="KW-0217">Developmental protein</keyword>
<feature type="domain" description="Tsg N-terminal" evidence="10">
    <location>
        <begin position="25"/>
        <end position="81"/>
    </location>
</feature>
<evidence type="ECO:0000256" key="3">
    <source>
        <dbReference type="ARBA" id="ARBA00022473"/>
    </source>
</evidence>
<dbReference type="GO" id="GO:0030510">
    <property type="term" value="P:regulation of BMP signaling pathway"/>
    <property type="evidence" value="ECO:0007669"/>
    <property type="project" value="TreeGrafter"/>
</dbReference>
<feature type="region of interest" description="Disordered" evidence="7">
    <location>
        <begin position="225"/>
        <end position="299"/>
    </location>
</feature>